<dbReference type="SMART" id="SM00857">
    <property type="entry name" value="Resolvase"/>
    <property type="match status" value="1"/>
</dbReference>
<gene>
    <name evidence="2" type="ORF">FYJ24_00655</name>
</gene>
<organism evidence="2 3">
    <name type="scientific">Scrofimicrobium canadense</name>
    <dbReference type="NCBI Taxonomy" id="2652290"/>
    <lineage>
        <taxon>Bacteria</taxon>
        <taxon>Bacillati</taxon>
        <taxon>Actinomycetota</taxon>
        <taxon>Actinomycetes</taxon>
        <taxon>Actinomycetales</taxon>
        <taxon>Actinomycetaceae</taxon>
        <taxon>Scrofimicrobium</taxon>
    </lineage>
</organism>
<reference evidence="2 3" key="1">
    <citation type="submission" date="2019-08" db="EMBL/GenBank/DDBJ databases">
        <title>In-depth cultivation of the pig gut microbiome towards novel bacterial diversity and tailored functional studies.</title>
        <authorList>
            <person name="Wylensek D."/>
            <person name="Hitch T.C.A."/>
            <person name="Clavel T."/>
        </authorList>
    </citation>
    <scope>NUCLEOTIDE SEQUENCE [LARGE SCALE GENOMIC DNA]</scope>
    <source>
        <strain evidence="2 3">WB03_NA08</strain>
    </source>
</reference>
<dbReference type="Pfam" id="PF00239">
    <property type="entry name" value="Resolvase"/>
    <property type="match status" value="1"/>
</dbReference>
<dbReference type="CDD" id="cd00338">
    <property type="entry name" value="Ser_Recombinase"/>
    <property type="match status" value="1"/>
</dbReference>
<dbReference type="EMBL" id="VULO01000001">
    <property type="protein sequence ID" value="MSS83298.1"/>
    <property type="molecule type" value="Genomic_DNA"/>
</dbReference>
<protein>
    <submittedName>
        <fullName evidence="2">Recombinase family protein</fullName>
    </submittedName>
</protein>
<dbReference type="InterPro" id="IPR050639">
    <property type="entry name" value="SSR_resolvase"/>
</dbReference>
<keyword evidence="3" id="KW-1185">Reference proteome</keyword>
<dbReference type="GO" id="GO:0003677">
    <property type="term" value="F:DNA binding"/>
    <property type="evidence" value="ECO:0007669"/>
    <property type="project" value="InterPro"/>
</dbReference>
<dbReference type="GO" id="GO:0000150">
    <property type="term" value="F:DNA strand exchange activity"/>
    <property type="evidence" value="ECO:0007669"/>
    <property type="project" value="InterPro"/>
</dbReference>
<dbReference type="PANTHER" id="PTHR30461">
    <property type="entry name" value="DNA-INVERTASE FROM LAMBDOID PROPHAGE"/>
    <property type="match status" value="1"/>
</dbReference>
<proteinExistence type="predicted"/>
<dbReference type="PROSITE" id="PS51736">
    <property type="entry name" value="RECOMBINASES_3"/>
    <property type="match status" value="1"/>
</dbReference>
<evidence type="ECO:0000259" key="1">
    <source>
        <dbReference type="PROSITE" id="PS51736"/>
    </source>
</evidence>
<dbReference type="InterPro" id="IPR036162">
    <property type="entry name" value="Resolvase-like_N_sf"/>
</dbReference>
<evidence type="ECO:0000313" key="2">
    <source>
        <dbReference type="EMBL" id="MSS83298.1"/>
    </source>
</evidence>
<name>A0A6N7W591_9ACTO</name>
<evidence type="ECO:0000313" key="3">
    <source>
        <dbReference type="Proteomes" id="UP000470875"/>
    </source>
</evidence>
<dbReference type="AlphaFoldDB" id="A0A6N7W591"/>
<dbReference type="InterPro" id="IPR006119">
    <property type="entry name" value="Resolv_N"/>
</dbReference>
<dbReference type="Proteomes" id="UP000470875">
    <property type="component" value="Unassembled WGS sequence"/>
</dbReference>
<dbReference type="SUPFAM" id="SSF53041">
    <property type="entry name" value="Resolvase-like"/>
    <property type="match status" value="1"/>
</dbReference>
<comment type="caution">
    <text evidence="2">The sequence shown here is derived from an EMBL/GenBank/DDBJ whole genome shotgun (WGS) entry which is preliminary data.</text>
</comment>
<feature type="domain" description="Resolvase/invertase-type recombinase catalytic" evidence="1">
    <location>
        <begin position="17"/>
        <end position="106"/>
    </location>
</feature>
<sequence length="106" mass="11843">MAYLGYSQGIAFEEGIRVGIYARQSVDEEQGISQQIDDCRAEAIRRGWVVVDAYTDNDTSATKQRDIGTAWASMLAAFDRGEINTVLTTRVDRLTRKLVDVLELTP</sequence>
<accession>A0A6N7W591</accession>
<dbReference type="PANTHER" id="PTHR30461:SF23">
    <property type="entry name" value="DNA RECOMBINASE-RELATED"/>
    <property type="match status" value="1"/>
</dbReference>
<dbReference type="Gene3D" id="3.40.50.1390">
    <property type="entry name" value="Resolvase, N-terminal catalytic domain"/>
    <property type="match status" value="1"/>
</dbReference>